<sequence length="249" mass="27950">MEMTYVRKRIEEASNLVCLLGISTSMDCGCLNYRQEDGLYDLEQKYGHAPEEIFSSVFFSTRPQQFFDFYKTEILKRTGMPDDCMKTLARMETDGRLKAVITRELFSLPRRAGCQNVVELHGSIYENHCPRCGKAFDIGYMLETDGVPLCPECKVPIRPGVNLIGDRMSSARIAMAAAELAKADTLLILGGHMETPLVSNMLPYFHGNLVILVNESKHLSDRMADFTYYGKPRDILPQLYPAAADAISA</sequence>
<dbReference type="PANTHER" id="PTHR11085">
    <property type="entry name" value="NAD-DEPENDENT PROTEIN DEACYLASE SIRTUIN-5, MITOCHONDRIAL-RELATED"/>
    <property type="match status" value="1"/>
</dbReference>
<dbReference type="EMBL" id="JBBMFJ010000048">
    <property type="protein sequence ID" value="MEQ2564482.1"/>
    <property type="molecule type" value="Genomic_DNA"/>
</dbReference>
<protein>
    <recommendedName>
        <fullName evidence="1">protein acetyllysine N-acetyltransferase</fullName>
        <ecNumber evidence="1">2.3.1.286</ecNumber>
    </recommendedName>
</protein>
<reference evidence="6 7" key="1">
    <citation type="submission" date="2024-03" db="EMBL/GenBank/DDBJ databases">
        <title>Human intestinal bacterial collection.</title>
        <authorList>
            <person name="Pauvert C."/>
            <person name="Hitch T.C.A."/>
            <person name="Clavel T."/>
        </authorList>
    </citation>
    <scope>NUCLEOTIDE SEQUENCE [LARGE SCALE GENOMIC DNA]</scope>
    <source>
        <strain evidence="6 7">CLA-AP-H27</strain>
    </source>
</reference>
<dbReference type="InterPro" id="IPR026590">
    <property type="entry name" value="Ssirtuin_cat_dom"/>
</dbReference>
<feature type="domain" description="Deacetylase sirtuin-type" evidence="5">
    <location>
        <begin position="1"/>
        <end position="242"/>
    </location>
</feature>
<proteinExistence type="predicted"/>
<comment type="caution">
    <text evidence="6">The sequence shown here is derived from an EMBL/GenBank/DDBJ whole genome shotgun (WGS) entry which is preliminary data.</text>
</comment>
<keyword evidence="4" id="KW-0862">Zinc</keyword>
<dbReference type="EC" id="2.3.1.286" evidence="1"/>
<dbReference type="SUPFAM" id="SSF52467">
    <property type="entry name" value="DHS-like NAD/FAD-binding domain"/>
    <property type="match status" value="1"/>
</dbReference>
<dbReference type="InterPro" id="IPR026591">
    <property type="entry name" value="Sirtuin_cat_small_dom_sf"/>
</dbReference>
<dbReference type="Proteomes" id="UP001437460">
    <property type="component" value="Unassembled WGS sequence"/>
</dbReference>
<feature type="binding site" evidence="4">
    <location>
        <position position="129"/>
    </location>
    <ligand>
        <name>Zn(2+)</name>
        <dbReference type="ChEBI" id="CHEBI:29105"/>
    </ligand>
</feature>
<dbReference type="InterPro" id="IPR003000">
    <property type="entry name" value="Sirtuin"/>
</dbReference>
<feature type="active site" description="Proton acceptor" evidence="4">
    <location>
        <position position="121"/>
    </location>
</feature>
<dbReference type="PROSITE" id="PS50305">
    <property type="entry name" value="SIRTUIN"/>
    <property type="match status" value="1"/>
</dbReference>
<evidence type="ECO:0000256" key="4">
    <source>
        <dbReference type="PROSITE-ProRule" id="PRU00236"/>
    </source>
</evidence>
<name>A0ABV1HRM8_9FIRM</name>
<keyword evidence="7" id="KW-1185">Reference proteome</keyword>
<evidence type="ECO:0000313" key="6">
    <source>
        <dbReference type="EMBL" id="MEQ2564482.1"/>
    </source>
</evidence>
<accession>A0ABV1HRM8</accession>
<dbReference type="Pfam" id="PF02146">
    <property type="entry name" value="SIR2"/>
    <property type="match status" value="1"/>
</dbReference>
<dbReference type="PANTHER" id="PTHR11085:SF10">
    <property type="entry name" value="NAD-DEPENDENT PROTEIN DEACYLASE SIRTUIN-5, MITOCHONDRIAL-RELATED"/>
    <property type="match status" value="1"/>
</dbReference>
<evidence type="ECO:0000259" key="5">
    <source>
        <dbReference type="PROSITE" id="PS50305"/>
    </source>
</evidence>
<keyword evidence="6" id="KW-0012">Acyltransferase</keyword>
<feature type="binding site" evidence="4">
    <location>
        <position position="132"/>
    </location>
    <ligand>
        <name>Zn(2+)</name>
        <dbReference type="ChEBI" id="CHEBI:29105"/>
    </ligand>
</feature>
<evidence type="ECO:0000313" key="7">
    <source>
        <dbReference type="Proteomes" id="UP001437460"/>
    </source>
</evidence>
<dbReference type="Gene3D" id="3.40.50.1220">
    <property type="entry name" value="TPP-binding domain"/>
    <property type="match status" value="1"/>
</dbReference>
<evidence type="ECO:0000256" key="1">
    <source>
        <dbReference type="ARBA" id="ARBA00012928"/>
    </source>
</evidence>
<evidence type="ECO:0000256" key="2">
    <source>
        <dbReference type="ARBA" id="ARBA00022679"/>
    </source>
</evidence>
<evidence type="ECO:0000256" key="3">
    <source>
        <dbReference type="ARBA" id="ARBA00023027"/>
    </source>
</evidence>
<dbReference type="InterPro" id="IPR029035">
    <property type="entry name" value="DHS-like_NAD/FAD-binding_dom"/>
</dbReference>
<dbReference type="GO" id="GO:0034979">
    <property type="term" value="F:NAD-dependent protein lysine deacetylase activity"/>
    <property type="evidence" value="ECO:0007669"/>
    <property type="project" value="UniProtKB-EC"/>
</dbReference>
<dbReference type="RefSeq" id="WP_349230473.1">
    <property type="nucleotide sequence ID" value="NZ_JBBMFJ010000048.1"/>
</dbReference>
<keyword evidence="4" id="KW-0479">Metal-binding</keyword>
<dbReference type="InterPro" id="IPR050134">
    <property type="entry name" value="NAD-dep_sirtuin_deacylases"/>
</dbReference>
<organism evidence="6 7">
    <name type="scientific">Ventrimonas faecis</name>
    <dbReference type="NCBI Taxonomy" id="3133170"/>
    <lineage>
        <taxon>Bacteria</taxon>
        <taxon>Bacillati</taxon>
        <taxon>Bacillota</taxon>
        <taxon>Clostridia</taxon>
        <taxon>Lachnospirales</taxon>
        <taxon>Lachnospiraceae</taxon>
        <taxon>Ventrimonas</taxon>
    </lineage>
</organism>
<feature type="binding site" evidence="4">
    <location>
        <position position="150"/>
    </location>
    <ligand>
        <name>Zn(2+)</name>
        <dbReference type="ChEBI" id="CHEBI:29105"/>
    </ligand>
</feature>
<keyword evidence="2 6" id="KW-0808">Transferase</keyword>
<keyword evidence="3" id="KW-0520">NAD</keyword>
<dbReference type="Gene3D" id="3.30.1600.10">
    <property type="entry name" value="SIR2/SIRT2 'Small Domain"/>
    <property type="match status" value="1"/>
</dbReference>
<gene>
    <name evidence="6" type="ORF">WMO41_15145</name>
</gene>
<feature type="binding site" evidence="4">
    <location>
        <position position="153"/>
    </location>
    <ligand>
        <name>Zn(2+)</name>
        <dbReference type="ChEBI" id="CHEBI:29105"/>
    </ligand>
</feature>